<dbReference type="InterPro" id="IPR045121">
    <property type="entry name" value="CoAse"/>
</dbReference>
<protein>
    <submittedName>
        <fullName evidence="8">CoA pyrophosphatase</fullName>
    </submittedName>
</protein>
<dbReference type="Gene3D" id="3.90.79.10">
    <property type="entry name" value="Nucleoside Triphosphate Pyrophosphohydrolase"/>
    <property type="match status" value="1"/>
</dbReference>
<reference evidence="8 9" key="1">
    <citation type="journal article" date="2021" name="Sci. Rep.">
        <title>The distribution of antibiotic resistance genes in chicken gut microbiota commensals.</title>
        <authorList>
            <person name="Juricova H."/>
            <person name="Matiasovicova J."/>
            <person name="Kubasova T."/>
            <person name="Cejkova D."/>
            <person name="Rychlik I."/>
        </authorList>
    </citation>
    <scope>NUCLEOTIDE SEQUENCE [LARGE SCALE GENOMIC DNA]</scope>
    <source>
        <strain evidence="8 9">An411</strain>
    </source>
</reference>
<comment type="caution">
    <text evidence="8">The sequence shown here is derived from an EMBL/GenBank/DDBJ whole genome shotgun (WGS) entry which is preliminary data.</text>
</comment>
<dbReference type="PANTHER" id="PTHR12992:SF11">
    <property type="entry name" value="MITOCHONDRIAL COENZYME A DIPHOSPHATASE NUDT8"/>
    <property type="match status" value="1"/>
</dbReference>
<gene>
    <name evidence="8" type="ORF">H9X91_07405</name>
</gene>
<dbReference type="Proteomes" id="UP000719500">
    <property type="component" value="Unassembled WGS sequence"/>
</dbReference>
<dbReference type="InterPro" id="IPR000086">
    <property type="entry name" value="NUDIX_hydrolase_dom"/>
</dbReference>
<keyword evidence="5" id="KW-0460">Magnesium</keyword>
<dbReference type="PROSITE" id="PS51462">
    <property type="entry name" value="NUDIX"/>
    <property type="match status" value="1"/>
</dbReference>
<dbReference type="PANTHER" id="PTHR12992">
    <property type="entry name" value="NUDIX HYDROLASE"/>
    <property type="match status" value="1"/>
</dbReference>
<dbReference type="InterPro" id="IPR015797">
    <property type="entry name" value="NUDIX_hydrolase-like_dom_sf"/>
</dbReference>
<dbReference type="CDD" id="cd03426">
    <property type="entry name" value="NUDIX_CoAse_Nudt7"/>
    <property type="match status" value="1"/>
</dbReference>
<dbReference type="SUPFAM" id="SSF55811">
    <property type="entry name" value="Nudix"/>
    <property type="match status" value="1"/>
</dbReference>
<evidence type="ECO:0000256" key="4">
    <source>
        <dbReference type="ARBA" id="ARBA00022801"/>
    </source>
</evidence>
<proteinExistence type="predicted"/>
<dbReference type="Pfam" id="PF00293">
    <property type="entry name" value="NUDIX"/>
    <property type="match status" value="1"/>
</dbReference>
<keyword evidence="6" id="KW-0464">Manganese</keyword>
<keyword evidence="3" id="KW-0479">Metal-binding</keyword>
<evidence type="ECO:0000259" key="7">
    <source>
        <dbReference type="PROSITE" id="PS51462"/>
    </source>
</evidence>
<keyword evidence="4" id="KW-0378">Hydrolase</keyword>
<dbReference type="EMBL" id="JACSNX010000008">
    <property type="protein sequence ID" value="MBM6851261.1"/>
    <property type="molecule type" value="Genomic_DNA"/>
</dbReference>
<comment type="cofactor">
    <cofactor evidence="2">
        <name>Mg(2+)</name>
        <dbReference type="ChEBI" id="CHEBI:18420"/>
    </cofactor>
</comment>
<organism evidence="8 9">
    <name type="scientific">Oscillibacter valericigenes</name>
    <dbReference type="NCBI Taxonomy" id="351091"/>
    <lineage>
        <taxon>Bacteria</taxon>
        <taxon>Bacillati</taxon>
        <taxon>Bacillota</taxon>
        <taxon>Clostridia</taxon>
        <taxon>Eubacteriales</taxon>
        <taxon>Oscillospiraceae</taxon>
        <taxon>Oscillibacter</taxon>
    </lineage>
</organism>
<name>A0ABS2FW52_9FIRM</name>
<feature type="domain" description="Nudix hydrolase" evidence="7">
    <location>
        <begin position="18"/>
        <end position="153"/>
    </location>
</feature>
<evidence type="ECO:0000313" key="9">
    <source>
        <dbReference type="Proteomes" id="UP000719500"/>
    </source>
</evidence>
<comment type="cofactor">
    <cofactor evidence="1">
        <name>Mn(2+)</name>
        <dbReference type="ChEBI" id="CHEBI:29035"/>
    </cofactor>
</comment>
<accession>A0ABS2FW52</accession>
<evidence type="ECO:0000256" key="3">
    <source>
        <dbReference type="ARBA" id="ARBA00022723"/>
    </source>
</evidence>
<keyword evidence="9" id="KW-1185">Reference proteome</keyword>
<evidence type="ECO:0000313" key="8">
    <source>
        <dbReference type="EMBL" id="MBM6851261.1"/>
    </source>
</evidence>
<evidence type="ECO:0000256" key="2">
    <source>
        <dbReference type="ARBA" id="ARBA00001946"/>
    </source>
</evidence>
<evidence type="ECO:0000256" key="1">
    <source>
        <dbReference type="ARBA" id="ARBA00001936"/>
    </source>
</evidence>
<evidence type="ECO:0000256" key="5">
    <source>
        <dbReference type="ARBA" id="ARBA00022842"/>
    </source>
</evidence>
<sequence length="201" mass="22435">MESLRRHYGGHIPGLLGARHSYAVLCPLVERPDGLHLLYEVRAAALHRQPGEVCFPGGRMEAGETPEQCALRETEEELAIPRREIEILGKPDFICNQAGFLMQPVLGLVSAAGFAAMAPSSAEVGTTFTAPLSFFRQTPPEQYAYALLPEVPGDFPYEHVGIPADYRWDRGRVEIPIWYWQGHAIWGMTARLTQDIARHLE</sequence>
<evidence type="ECO:0000256" key="6">
    <source>
        <dbReference type="ARBA" id="ARBA00023211"/>
    </source>
</evidence>